<dbReference type="InterPro" id="IPR058625">
    <property type="entry name" value="MdtA-like_BSH"/>
</dbReference>
<dbReference type="RefSeq" id="WP_258211330.1">
    <property type="nucleotide sequence ID" value="NZ_JANQBD010000001.1"/>
</dbReference>
<gene>
    <name evidence="8" type="ORF">NV381_00720</name>
</gene>
<comment type="similarity">
    <text evidence="2">Belongs to the membrane fusion protein (MFP) (TC 8.A.1) family.</text>
</comment>
<evidence type="ECO:0000256" key="1">
    <source>
        <dbReference type="ARBA" id="ARBA00004167"/>
    </source>
</evidence>
<reference evidence="8 9" key="1">
    <citation type="submission" date="2022-08" db="EMBL/GenBank/DDBJ databases">
        <title>Paenibacillus endoradicis sp. nov., Paenibacillus radicibacter sp. nov and Paenibacillus pararadicis sp. nov., three cold-adapted plant growth-promoting bacteria isolated from root of Larix gmelinii in Great Khingan.</title>
        <authorList>
            <person name="Xue H."/>
        </authorList>
    </citation>
    <scope>NUCLEOTIDE SEQUENCE [LARGE SCALE GENOMIC DNA]</scope>
    <source>
        <strain evidence="8 9">N5-1-1-5</strain>
    </source>
</reference>
<dbReference type="Pfam" id="PF25917">
    <property type="entry name" value="BSH_RND"/>
    <property type="match status" value="1"/>
</dbReference>
<dbReference type="SUPFAM" id="SSF51230">
    <property type="entry name" value="Single hybrid motif"/>
    <property type="match status" value="1"/>
</dbReference>
<evidence type="ECO:0000259" key="6">
    <source>
        <dbReference type="Pfam" id="PF25917"/>
    </source>
</evidence>
<comment type="caution">
    <text evidence="8">The sequence shown here is derived from an EMBL/GenBank/DDBJ whole genome shotgun (WGS) entry which is preliminary data.</text>
</comment>
<keyword evidence="9" id="KW-1185">Reference proteome</keyword>
<dbReference type="Proteomes" id="UP001300012">
    <property type="component" value="Unassembled WGS sequence"/>
</dbReference>
<organism evidence="8 9">
    <name type="scientific">Paenibacillus radicis</name>
    <name type="common">ex Xue et al. 2023</name>
    <dbReference type="NCBI Taxonomy" id="2972489"/>
    <lineage>
        <taxon>Bacteria</taxon>
        <taxon>Bacillati</taxon>
        <taxon>Bacillota</taxon>
        <taxon>Bacilli</taxon>
        <taxon>Bacillales</taxon>
        <taxon>Paenibacillaceae</taxon>
        <taxon>Paenibacillus</taxon>
    </lineage>
</organism>
<evidence type="ECO:0000256" key="3">
    <source>
        <dbReference type="ARBA" id="ARBA00022692"/>
    </source>
</evidence>
<protein>
    <submittedName>
        <fullName evidence="8">HlyD family efflux transporter periplasmic adaptor subunit</fullName>
    </submittedName>
</protein>
<dbReference type="EMBL" id="JANQBD010000001">
    <property type="protein sequence ID" value="MCR8629711.1"/>
    <property type="molecule type" value="Genomic_DNA"/>
</dbReference>
<proteinExistence type="inferred from homology"/>
<name>A0ABT1Y945_9BACL</name>
<sequence>MKRKPVLYLILGIALLGAIGGGYSFWYQSHYYIKSEDSRIAGDIYRVMPRISAKMTSLQVAEGDTVISDQIVGQQDNTNLSTSLLDQAALRSPISGTVIKTMAKAGEVVSPGQTIAMVVNKKDLYITANIEEGDIHRVSVGQTVEFTVDTFSGSTLVGKVKEIGEATAATFSLLPATNTSGNFTKVTQRIPIKISIDDQQGLSLAPGMSTTIKIHLKG</sequence>
<evidence type="ECO:0000256" key="2">
    <source>
        <dbReference type="ARBA" id="ARBA00009477"/>
    </source>
</evidence>
<dbReference type="PANTHER" id="PTHR30386:SF26">
    <property type="entry name" value="TRANSPORT PROTEIN COMB"/>
    <property type="match status" value="1"/>
</dbReference>
<dbReference type="PANTHER" id="PTHR30386">
    <property type="entry name" value="MEMBRANE FUSION SUBUNIT OF EMRAB-TOLC MULTIDRUG EFFLUX PUMP"/>
    <property type="match status" value="1"/>
</dbReference>
<dbReference type="Pfam" id="PF25963">
    <property type="entry name" value="Beta-barrel_AAEA"/>
    <property type="match status" value="1"/>
</dbReference>
<evidence type="ECO:0000259" key="7">
    <source>
        <dbReference type="Pfam" id="PF25963"/>
    </source>
</evidence>
<keyword evidence="5" id="KW-0472">Membrane</keyword>
<evidence type="ECO:0000313" key="8">
    <source>
        <dbReference type="EMBL" id="MCR8629711.1"/>
    </source>
</evidence>
<evidence type="ECO:0000313" key="9">
    <source>
        <dbReference type="Proteomes" id="UP001300012"/>
    </source>
</evidence>
<evidence type="ECO:0000256" key="5">
    <source>
        <dbReference type="ARBA" id="ARBA00023136"/>
    </source>
</evidence>
<feature type="domain" description="Multidrug resistance protein MdtA-like barrel-sandwich hybrid" evidence="6">
    <location>
        <begin position="46"/>
        <end position="119"/>
    </location>
</feature>
<dbReference type="Gene3D" id="2.40.30.170">
    <property type="match status" value="1"/>
</dbReference>
<accession>A0ABT1Y945</accession>
<evidence type="ECO:0000256" key="4">
    <source>
        <dbReference type="ARBA" id="ARBA00022989"/>
    </source>
</evidence>
<keyword evidence="3" id="KW-0812">Transmembrane</keyword>
<feature type="domain" description="p-hydroxybenzoic acid efflux pump subunit AaeA-like beta-barrel" evidence="7">
    <location>
        <begin position="124"/>
        <end position="215"/>
    </location>
</feature>
<keyword evidence="4" id="KW-1133">Transmembrane helix</keyword>
<comment type="subcellular location">
    <subcellularLocation>
        <location evidence="1">Membrane</location>
        <topology evidence="1">Single-pass membrane protein</topology>
    </subcellularLocation>
</comment>
<dbReference type="InterPro" id="IPR050739">
    <property type="entry name" value="MFP"/>
</dbReference>
<dbReference type="InterPro" id="IPR011053">
    <property type="entry name" value="Single_hybrid_motif"/>
</dbReference>
<dbReference type="InterPro" id="IPR058634">
    <property type="entry name" value="AaeA-lik-b-barrel"/>
</dbReference>